<proteinExistence type="predicted"/>
<accession>A0A3P7YUQ6</accession>
<gene>
    <name evidence="1" type="ORF">SMTD_LOCUS3135</name>
</gene>
<name>A0A3P7YUQ6_9TREM</name>
<dbReference type="Proteomes" id="UP000269396">
    <property type="component" value="Unassembled WGS sequence"/>
</dbReference>
<organism evidence="1 2">
    <name type="scientific">Schistosoma mattheei</name>
    <dbReference type="NCBI Taxonomy" id="31246"/>
    <lineage>
        <taxon>Eukaryota</taxon>
        <taxon>Metazoa</taxon>
        <taxon>Spiralia</taxon>
        <taxon>Lophotrochozoa</taxon>
        <taxon>Platyhelminthes</taxon>
        <taxon>Trematoda</taxon>
        <taxon>Digenea</taxon>
        <taxon>Strigeidida</taxon>
        <taxon>Schistosomatoidea</taxon>
        <taxon>Schistosomatidae</taxon>
        <taxon>Schistosoma</taxon>
    </lineage>
</organism>
<reference evidence="1 2" key="1">
    <citation type="submission" date="2018-11" db="EMBL/GenBank/DDBJ databases">
        <authorList>
            <consortium name="Pathogen Informatics"/>
        </authorList>
    </citation>
    <scope>NUCLEOTIDE SEQUENCE [LARGE SCALE GENOMIC DNA]</scope>
    <source>
        <strain>Denwood</strain>
        <strain evidence="2">Zambia</strain>
    </source>
</reference>
<dbReference type="EMBL" id="UZAL01005216">
    <property type="protein sequence ID" value="VDO92366.1"/>
    <property type="molecule type" value="Genomic_DNA"/>
</dbReference>
<dbReference type="AlphaFoldDB" id="A0A3P7YUQ6"/>
<evidence type="ECO:0000313" key="1">
    <source>
        <dbReference type="EMBL" id="VDO92366.1"/>
    </source>
</evidence>
<keyword evidence="2" id="KW-1185">Reference proteome</keyword>
<sequence>MFFISCRTCSNSVLLTSEIFNLSFNDCLVLLSVTTVLSSDLQFDFSESLTEDCVLIDN</sequence>
<protein>
    <submittedName>
        <fullName evidence="1">Uncharacterized protein</fullName>
    </submittedName>
</protein>
<evidence type="ECO:0000313" key="2">
    <source>
        <dbReference type="Proteomes" id="UP000269396"/>
    </source>
</evidence>